<gene>
    <name evidence="5" type="ORF">AC731_002475</name>
</gene>
<dbReference type="PANTHER" id="PTHR45339:SF1">
    <property type="entry name" value="HYBRID SIGNAL TRANSDUCTION HISTIDINE KINASE J"/>
    <property type="match status" value="1"/>
</dbReference>
<dbReference type="KEGG" id="thu:AC731_002475"/>
<organism evidence="5 6">
    <name type="scientific">Thauera humireducens</name>
    <dbReference type="NCBI Taxonomy" id="1134435"/>
    <lineage>
        <taxon>Bacteria</taxon>
        <taxon>Pseudomonadati</taxon>
        <taxon>Pseudomonadota</taxon>
        <taxon>Betaproteobacteria</taxon>
        <taxon>Rhodocyclales</taxon>
        <taxon>Zoogloeaceae</taxon>
        <taxon>Thauera</taxon>
    </lineage>
</organism>
<dbReference type="Gene3D" id="3.40.50.2300">
    <property type="match status" value="1"/>
</dbReference>
<dbReference type="CDD" id="cd17546">
    <property type="entry name" value="REC_hyHK_CKI1_RcsC-like"/>
    <property type="match status" value="1"/>
</dbReference>
<proteinExistence type="predicted"/>
<keyword evidence="6" id="KW-1185">Reference proteome</keyword>
<protein>
    <submittedName>
        <fullName evidence="5">Response regulator receiver protein</fullName>
    </submittedName>
</protein>
<sequence length="125" mass="13566">MDIDQNLAFVTDDNAINVKVATALMQRLGWRIEAFEGAAPMLDRLQSVRPAVILLDISMPDIGGEEACARIRSNPECKDVRIVAYTAHAMNEDIDRFLADGFDAVLIKPVTVAALTQTIGSPGSH</sequence>
<dbReference type="PROSITE" id="PS50110">
    <property type="entry name" value="RESPONSE_REGULATORY"/>
    <property type="match status" value="1"/>
</dbReference>
<dbReference type="EMBL" id="CP014646">
    <property type="protein sequence ID" value="AMO35909.1"/>
    <property type="molecule type" value="Genomic_DNA"/>
</dbReference>
<dbReference type="GO" id="GO:0000160">
    <property type="term" value="P:phosphorelay signal transduction system"/>
    <property type="evidence" value="ECO:0007669"/>
    <property type="project" value="UniProtKB-KW"/>
</dbReference>
<dbReference type="PANTHER" id="PTHR45339">
    <property type="entry name" value="HYBRID SIGNAL TRANSDUCTION HISTIDINE KINASE J"/>
    <property type="match status" value="1"/>
</dbReference>
<dbReference type="AlphaFoldDB" id="A0A140IDT4"/>
<evidence type="ECO:0000256" key="2">
    <source>
        <dbReference type="ARBA" id="ARBA00023012"/>
    </source>
</evidence>
<dbReference type="SMART" id="SM00448">
    <property type="entry name" value="REC"/>
    <property type="match status" value="1"/>
</dbReference>
<feature type="domain" description="Response regulatory" evidence="4">
    <location>
        <begin position="7"/>
        <end position="123"/>
    </location>
</feature>
<accession>A0A140IDT4</accession>
<evidence type="ECO:0000313" key="5">
    <source>
        <dbReference type="EMBL" id="AMO35909.1"/>
    </source>
</evidence>
<evidence type="ECO:0000256" key="3">
    <source>
        <dbReference type="PROSITE-ProRule" id="PRU00169"/>
    </source>
</evidence>
<keyword evidence="1 3" id="KW-0597">Phosphoprotein</keyword>
<evidence type="ECO:0000256" key="1">
    <source>
        <dbReference type="ARBA" id="ARBA00022553"/>
    </source>
</evidence>
<dbReference type="InterPro" id="IPR001789">
    <property type="entry name" value="Sig_transdc_resp-reg_receiver"/>
</dbReference>
<dbReference type="STRING" id="1134435.AC731_002475"/>
<keyword evidence="2" id="KW-0902">Two-component regulatory system</keyword>
<evidence type="ECO:0000259" key="4">
    <source>
        <dbReference type="PROSITE" id="PS50110"/>
    </source>
</evidence>
<name>A0A140IDT4_9RHOO</name>
<dbReference type="SUPFAM" id="SSF52172">
    <property type="entry name" value="CheY-like"/>
    <property type="match status" value="1"/>
</dbReference>
<dbReference type="InterPro" id="IPR011006">
    <property type="entry name" value="CheY-like_superfamily"/>
</dbReference>
<dbReference type="Proteomes" id="UP000036902">
    <property type="component" value="Chromosome"/>
</dbReference>
<reference evidence="6" key="1">
    <citation type="submission" date="2016-03" db="EMBL/GenBank/DDBJ databases">
        <authorList>
            <person name="Ma C."/>
            <person name="Zhou S."/>
            <person name="Yang G."/>
        </authorList>
    </citation>
    <scope>NUCLEOTIDE SEQUENCE [LARGE SCALE GENOMIC DNA]</scope>
    <source>
        <strain evidence="6">SgZ-1</strain>
    </source>
</reference>
<feature type="modified residue" description="4-aspartylphosphate" evidence="3">
    <location>
        <position position="56"/>
    </location>
</feature>
<evidence type="ECO:0000313" key="6">
    <source>
        <dbReference type="Proteomes" id="UP000036902"/>
    </source>
</evidence>
<dbReference type="Pfam" id="PF00072">
    <property type="entry name" value="Response_reg"/>
    <property type="match status" value="1"/>
</dbReference>
<dbReference type="RefSeq" id="WP_038010851.1">
    <property type="nucleotide sequence ID" value="NZ_CP014646.1"/>
</dbReference>